<dbReference type="OrthoDB" id="3633938at2759"/>
<sequence>MFGWVCHRWTNEREGMHICILDTKKLPDAQIVLHVRAMHTLLSDEISEAYDHELLGYGPLTAPAYKAVSFDDFDMNELGKFFPGVKEDMFNPKLVTTLPTRVMHSRSFRRPAP</sequence>
<dbReference type="Proteomes" id="UP000016933">
    <property type="component" value="Unassembled WGS sequence"/>
</dbReference>
<gene>
    <name evidence="1" type="ORF">DOTSEDRAFT_72295</name>
</gene>
<evidence type="ECO:0000313" key="2">
    <source>
        <dbReference type="Proteomes" id="UP000016933"/>
    </source>
</evidence>
<evidence type="ECO:0000313" key="1">
    <source>
        <dbReference type="EMBL" id="EME44808.1"/>
    </source>
</evidence>
<reference evidence="1 2" key="2">
    <citation type="journal article" date="2012" name="PLoS Pathog.">
        <title>Diverse lifestyles and strategies of plant pathogenesis encoded in the genomes of eighteen Dothideomycetes fungi.</title>
        <authorList>
            <person name="Ohm R.A."/>
            <person name="Feau N."/>
            <person name="Henrissat B."/>
            <person name="Schoch C.L."/>
            <person name="Horwitz B.A."/>
            <person name="Barry K.W."/>
            <person name="Condon B.J."/>
            <person name="Copeland A.C."/>
            <person name="Dhillon B."/>
            <person name="Glaser F."/>
            <person name="Hesse C.N."/>
            <person name="Kosti I."/>
            <person name="LaButti K."/>
            <person name="Lindquist E.A."/>
            <person name="Lucas S."/>
            <person name="Salamov A.A."/>
            <person name="Bradshaw R.E."/>
            <person name="Ciuffetti L."/>
            <person name="Hamelin R.C."/>
            <person name="Kema G.H.J."/>
            <person name="Lawrence C."/>
            <person name="Scott J.A."/>
            <person name="Spatafora J.W."/>
            <person name="Turgeon B.G."/>
            <person name="de Wit P.J.G.M."/>
            <person name="Zhong S."/>
            <person name="Goodwin S.B."/>
            <person name="Grigoriev I.V."/>
        </authorList>
    </citation>
    <scope>NUCLEOTIDE SEQUENCE [LARGE SCALE GENOMIC DNA]</scope>
    <source>
        <strain evidence="2">NZE10 / CBS 128990</strain>
    </source>
</reference>
<proteinExistence type="predicted"/>
<name>N1PPE6_DOTSN</name>
<organism evidence="1 2">
    <name type="scientific">Dothistroma septosporum (strain NZE10 / CBS 128990)</name>
    <name type="common">Red band needle blight fungus</name>
    <name type="synonym">Mycosphaerella pini</name>
    <dbReference type="NCBI Taxonomy" id="675120"/>
    <lineage>
        <taxon>Eukaryota</taxon>
        <taxon>Fungi</taxon>
        <taxon>Dikarya</taxon>
        <taxon>Ascomycota</taxon>
        <taxon>Pezizomycotina</taxon>
        <taxon>Dothideomycetes</taxon>
        <taxon>Dothideomycetidae</taxon>
        <taxon>Mycosphaerellales</taxon>
        <taxon>Mycosphaerellaceae</taxon>
        <taxon>Dothistroma</taxon>
    </lineage>
</organism>
<dbReference type="AlphaFoldDB" id="N1PPE6"/>
<dbReference type="HOGENOM" id="CLU_2133456_0_0_1"/>
<protein>
    <submittedName>
        <fullName evidence="1">Uncharacterized protein</fullName>
    </submittedName>
</protein>
<keyword evidence="2" id="KW-1185">Reference proteome</keyword>
<accession>N1PPE6</accession>
<dbReference type="EMBL" id="KB446539">
    <property type="protein sequence ID" value="EME44808.1"/>
    <property type="molecule type" value="Genomic_DNA"/>
</dbReference>
<reference evidence="2" key="1">
    <citation type="journal article" date="2012" name="PLoS Genet.">
        <title>The genomes of the fungal plant pathogens Cladosporium fulvum and Dothistroma septosporum reveal adaptation to different hosts and lifestyles but also signatures of common ancestry.</title>
        <authorList>
            <person name="de Wit P.J.G.M."/>
            <person name="van der Burgt A."/>
            <person name="Oekmen B."/>
            <person name="Stergiopoulos I."/>
            <person name="Abd-Elsalam K.A."/>
            <person name="Aerts A.L."/>
            <person name="Bahkali A.H."/>
            <person name="Beenen H.G."/>
            <person name="Chettri P."/>
            <person name="Cox M.P."/>
            <person name="Datema E."/>
            <person name="de Vries R.P."/>
            <person name="Dhillon B."/>
            <person name="Ganley A.R."/>
            <person name="Griffiths S.A."/>
            <person name="Guo Y."/>
            <person name="Hamelin R.C."/>
            <person name="Henrissat B."/>
            <person name="Kabir M.S."/>
            <person name="Jashni M.K."/>
            <person name="Kema G."/>
            <person name="Klaubauf S."/>
            <person name="Lapidus A."/>
            <person name="Levasseur A."/>
            <person name="Lindquist E."/>
            <person name="Mehrabi R."/>
            <person name="Ohm R.A."/>
            <person name="Owen T.J."/>
            <person name="Salamov A."/>
            <person name="Schwelm A."/>
            <person name="Schijlen E."/>
            <person name="Sun H."/>
            <person name="van den Burg H.A."/>
            <person name="van Ham R.C.H.J."/>
            <person name="Zhang S."/>
            <person name="Goodwin S.B."/>
            <person name="Grigoriev I.V."/>
            <person name="Collemare J."/>
            <person name="Bradshaw R.E."/>
        </authorList>
    </citation>
    <scope>NUCLEOTIDE SEQUENCE [LARGE SCALE GENOMIC DNA]</scope>
    <source>
        <strain evidence="2">NZE10 / CBS 128990</strain>
    </source>
</reference>